<sequence>MSYLDILRRVGLGQSPQPDARIHQDKGSAPGGTKYEKRERIYWRSMDGKVRGPATLDHLHLATDAMGVERVWLCLSYRGRLVWVREDLLVPGPEGRRT</sequence>
<protein>
    <submittedName>
        <fullName evidence="2">Uncharacterized protein</fullName>
    </submittedName>
</protein>
<dbReference type="Proteomes" id="UP001179121">
    <property type="component" value="Chromosome"/>
</dbReference>
<dbReference type="EMBL" id="OX365700">
    <property type="protein sequence ID" value="CAI4032392.1"/>
    <property type="molecule type" value="Genomic_DNA"/>
</dbReference>
<dbReference type="AlphaFoldDB" id="A0AA86N0D3"/>
<accession>A0AA86N0D3</accession>
<reference evidence="2" key="1">
    <citation type="submission" date="2022-10" db="EMBL/GenBank/DDBJ databases">
        <authorList>
            <person name="Koch H."/>
        </authorList>
    </citation>
    <scope>NUCLEOTIDE SEQUENCE</scope>
    <source>
        <strain evidence="2">DNF</strain>
    </source>
</reference>
<dbReference type="RefSeq" id="WP_289269121.1">
    <property type="nucleotide sequence ID" value="NZ_OX365700.1"/>
</dbReference>
<evidence type="ECO:0000313" key="2">
    <source>
        <dbReference type="EMBL" id="CAI4032392.1"/>
    </source>
</evidence>
<name>A0AA86N0D3_9BACT</name>
<keyword evidence="3" id="KW-1185">Reference proteome</keyword>
<evidence type="ECO:0000313" key="3">
    <source>
        <dbReference type="Proteomes" id="UP001179121"/>
    </source>
</evidence>
<proteinExistence type="predicted"/>
<organism evidence="2 3">
    <name type="scientific">Nitrospira tepida</name>
    <dbReference type="NCBI Taxonomy" id="2973512"/>
    <lineage>
        <taxon>Bacteria</taxon>
        <taxon>Pseudomonadati</taxon>
        <taxon>Nitrospirota</taxon>
        <taxon>Nitrospiria</taxon>
        <taxon>Nitrospirales</taxon>
        <taxon>Nitrospiraceae</taxon>
        <taxon>Nitrospira</taxon>
    </lineage>
</organism>
<feature type="region of interest" description="Disordered" evidence="1">
    <location>
        <begin position="12"/>
        <end position="36"/>
    </location>
</feature>
<gene>
    <name evidence="2" type="ORF">DNFV4_02822</name>
</gene>
<evidence type="ECO:0000256" key="1">
    <source>
        <dbReference type="SAM" id="MobiDB-lite"/>
    </source>
</evidence>
<dbReference type="KEGG" id="nti:DNFV4_02822"/>